<accession>A0AAD5D4K2</accession>
<organism evidence="1 2">
    <name type="scientific">Ambrosia artemisiifolia</name>
    <name type="common">Common ragweed</name>
    <dbReference type="NCBI Taxonomy" id="4212"/>
    <lineage>
        <taxon>Eukaryota</taxon>
        <taxon>Viridiplantae</taxon>
        <taxon>Streptophyta</taxon>
        <taxon>Embryophyta</taxon>
        <taxon>Tracheophyta</taxon>
        <taxon>Spermatophyta</taxon>
        <taxon>Magnoliopsida</taxon>
        <taxon>eudicotyledons</taxon>
        <taxon>Gunneridae</taxon>
        <taxon>Pentapetalae</taxon>
        <taxon>asterids</taxon>
        <taxon>campanulids</taxon>
        <taxon>Asterales</taxon>
        <taxon>Asteraceae</taxon>
        <taxon>Asteroideae</taxon>
        <taxon>Heliantheae alliance</taxon>
        <taxon>Heliantheae</taxon>
        <taxon>Ambrosia</taxon>
    </lineage>
</organism>
<dbReference type="PANTHER" id="PTHR31321:SF31">
    <property type="entry name" value="PECTINESTERASE QRT1"/>
    <property type="match status" value="1"/>
</dbReference>
<gene>
    <name evidence="1" type="ORF">M8C21_000708</name>
</gene>
<dbReference type="GO" id="GO:0030599">
    <property type="term" value="F:pectinesterase activity"/>
    <property type="evidence" value="ECO:0007669"/>
    <property type="project" value="TreeGrafter"/>
</dbReference>
<reference evidence="1" key="1">
    <citation type="submission" date="2022-06" db="EMBL/GenBank/DDBJ databases">
        <title>Uncovering the hologenomic basis of an extraordinary plant invasion.</title>
        <authorList>
            <person name="Bieker V.C."/>
            <person name="Martin M.D."/>
            <person name="Gilbert T."/>
            <person name="Hodgins K."/>
            <person name="Battlay P."/>
            <person name="Petersen B."/>
            <person name="Wilson J."/>
        </authorList>
    </citation>
    <scope>NUCLEOTIDE SEQUENCE</scope>
    <source>
        <strain evidence="1">AA19_3_7</strain>
        <tissue evidence="1">Leaf</tissue>
    </source>
</reference>
<keyword evidence="2" id="KW-1185">Reference proteome</keyword>
<name>A0AAD5D4K2_AMBAR</name>
<dbReference type="InterPro" id="IPR012334">
    <property type="entry name" value="Pectin_lyas_fold"/>
</dbReference>
<protein>
    <recommendedName>
        <fullName evidence="3">Pectinesterase</fullName>
    </recommendedName>
</protein>
<dbReference type="InterPro" id="IPR011050">
    <property type="entry name" value="Pectin_lyase_fold/virulence"/>
</dbReference>
<dbReference type="PANTHER" id="PTHR31321">
    <property type="entry name" value="ACYL-COA THIOESTER HYDROLASE YBHC-RELATED"/>
    <property type="match status" value="1"/>
</dbReference>
<proteinExistence type="predicted"/>
<dbReference type="Proteomes" id="UP001206925">
    <property type="component" value="Unassembled WGS sequence"/>
</dbReference>
<dbReference type="GO" id="GO:0045490">
    <property type="term" value="P:pectin catabolic process"/>
    <property type="evidence" value="ECO:0007669"/>
    <property type="project" value="TreeGrafter"/>
</dbReference>
<dbReference type="Gene3D" id="2.160.20.10">
    <property type="entry name" value="Single-stranded right-handed beta-helix, Pectin lyase-like"/>
    <property type="match status" value="2"/>
</dbReference>
<evidence type="ECO:0008006" key="3">
    <source>
        <dbReference type="Google" id="ProtNLM"/>
    </source>
</evidence>
<dbReference type="SUPFAM" id="SSF51126">
    <property type="entry name" value="Pectin lyase-like"/>
    <property type="match status" value="1"/>
</dbReference>
<sequence>MVPDNNSIQVKIYILPGVYREEVMIPPSKPYVLFIGDPTRASDTNTVVAVSGGYKMQDVALRIACNKAVLFRVRILGAQDTLLDETGSHYFYRCRQISFVLHRHRSSTKKEDL</sequence>
<evidence type="ECO:0000313" key="2">
    <source>
        <dbReference type="Proteomes" id="UP001206925"/>
    </source>
</evidence>
<dbReference type="EMBL" id="JAMZMK010005501">
    <property type="protein sequence ID" value="KAI7753227.1"/>
    <property type="molecule type" value="Genomic_DNA"/>
</dbReference>
<comment type="caution">
    <text evidence="1">The sequence shown here is derived from an EMBL/GenBank/DDBJ whole genome shotgun (WGS) entry which is preliminary data.</text>
</comment>
<dbReference type="AlphaFoldDB" id="A0AAD5D4K2"/>
<evidence type="ECO:0000313" key="1">
    <source>
        <dbReference type="EMBL" id="KAI7753227.1"/>
    </source>
</evidence>